<keyword evidence="3" id="KW-0805">Transcription regulation</keyword>
<keyword evidence="4 7" id="KW-0238">DNA-binding</keyword>
<evidence type="ECO:0000256" key="1">
    <source>
        <dbReference type="ARBA" id="ARBA00022553"/>
    </source>
</evidence>
<evidence type="ECO:0000259" key="8">
    <source>
        <dbReference type="PROSITE" id="PS50110"/>
    </source>
</evidence>
<dbReference type="CDD" id="cd00383">
    <property type="entry name" value="trans_reg_C"/>
    <property type="match status" value="1"/>
</dbReference>
<keyword evidence="2" id="KW-0902">Two-component regulatory system</keyword>
<evidence type="ECO:0000256" key="4">
    <source>
        <dbReference type="ARBA" id="ARBA00023125"/>
    </source>
</evidence>
<evidence type="ECO:0000313" key="10">
    <source>
        <dbReference type="EMBL" id="MCJ2541408.1"/>
    </source>
</evidence>
<reference evidence="10" key="1">
    <citation type="submission" date="2021-02" db="EMBL/GenBank/DDBJ databases">
        <title>The CRISPR/cas machinery reduction and long-range gene transfer in the hot spring cyanobacterium Synechococcus.</title>
        <authorList>
            <person name="Dvorak P."/>
            <person name="Jahodarova E."/>
            <person name="Hasler P."/>
            <person name="Poulickova A."/>
        </authorList>
    </citation>
    <scope>NUCLEOTIDE SEQUENCE</scope>
    <source>
        <strain evidence="10">Rupite</strain>
    </source>
</reference>
<keyword evidence="5" id="KW-0804">Transcription</keyword>
<dbReference type="Gene3D" id="3.40.50.2300">
    <property type="match status" value="1"/>
</dbReference>
<keyword evidence="1 6" id="KW-0597">Phosphoprotein</keyword>
<dbReference type="PANTHER" id="PTHR48111">
    <property type="entry name" value="REGULATOR OF RPOS"/>
    <property type="match status" value="1"/>
</dbReference>
<evidence type="ECO:0000256" key="7">
    <source>
        <dbReference type="PROSITE-ProRule" id="PRU01091"/>
    </source>
</evidence>
<dbReference type="CDD" id="cd17574">
    <property type="entry name" value="REC_OmpR"/>
    <property type="match status" value="1"/>
</dbReference>
<dbReference type="InterPro" id="IPR039420">
    <property type="entry name" value="WalR-like"/>
</dbReference>
<organism evidence="10 11">
    <name type="scientific">Thermostichus vulcanus str. 'Rupite'</name>
    <dbReference type="NCBI Taxonomy" id="2813851"/>
    <lineage>
        <taxon>Bacteria</taxon>
        <taxon>Bacillati</taxon>
        <taxon>Cyanobacteriota</taxon>
        <taxon>Cyanophyceae</taxon>
        <taxon>Thermostichales</taxon>
        <taxon>Thermostichaceae</taxon>
        <taxon>Thermostichus</taxon>
    </lineage>
</organism>
<dbReference type="PROSITE" id="PS50110">
    <property type="entry name" value="RESPONSE_REGULATORY"/>
    <property type="match status" value="1"/>
</dbReference>
<proteinExistence type="predicted"/>
<dbReference type="InterPro" id="IPR011006">
    <property type="entry name" value="CheY-like_superfamily"/>
</dbReference>
<feature type="domain" description="OmpR/PhoB-type" evidence="9">
    <location>
        <begin position="128"/>
        <end position="227"/>
    </location>
</feature>
<evidence type="ECO:0000256" key="3">
    <source>
        <dbReference type="ARBA" id="ARBA00023015"/>
    </source>
</evidence>
<dbReference type="Pfam" id="PF00072">
    <property type="entry name" value="Response_reg"/>
    <property type="match status" value="1"/>
</dbReference>
<sequence length="239" mass="27263">MSRILIIDDDPSICTLLQRYLQRQGYSVEVAVTGAEGLQRLRSFQPILVILDLNLPDVSGYDLCQQMQKETGVYVLMLTSRVSAADKLQGFQLGADDYLTKPFSLPELQARVQAILRRQRLKTEIASAPMLTFASLVIDPETREVTRDQRLINLTALEFDLLYALARHPGRVWRRAELIQEVWNFNHEGDERVVDVHIGQIRKKLETDTSQPELIRTVRGVGYKFEPPSSGEGWVEEKP</sequence>
<dbReference type="InterPro" id="IPR001789">
    <property type="entry name" value="Sig_transdc_resp-reg_receiver"/>
</dbReference>
<dbReference type="Gene3D" id="6.10.250.690">
    <property type="match status" value="1"/>
</dbReference>
<accession>A0ABT0C6K1</accession>
<feature type="domain" description="Response regulatory" evidence="8">
    <location>
        <begin position="3"/>
        <end position="116"/>
    </location>
</feature>
<feature type="DNA-binding region" description="OmpR/PhoB-type" evidence="7">
    <location>
        <begin position="128"/>
        <end position="227"/>
    </location>
</feature>
<evidence type="ECO:0000256" key="5">
    <source>
        <dbReference type="ARBA" id="ARBA00023163"/>
    </source>
</evidence>
<name>A0ABT0C6K1_THEVL</name>
<dbReference type="InterPro" id="IPR036388">
    <property type="entry name" value="WH-like_DNA-bd_sf"/>
</dbReference>
<dbReference type="EMBL" id="JAFIRA010000001">
    <property type="protein sequence ID" value="MCJ2541408.1"/>
    <property type="molecule type" value="Genomic_DNA"/>
</dbReference>
<evidence type="ECO:0000256" key="6">
    <source>
        <dbReference type="PROSITE-ProRule" id="PRU00169"/>
    </source>
</evidence>
<evidence type="ECO:0000259" key="9">
    <source>
        <dbReference type="PROSITE" id="PS51755"/>
    </source>
</evidence>
<evidence type="ECO:0000256" key="2">
    <source>
        <dbReference type="ARBA" id="ARBA00023012"/>
    </source>
</evidence>
<gene>
    <name evidence="10" type="ORF">JX360_00565</name>
</gene>
<dbReference type="Gene3D" id="1.10.10.10">
    <property type="entry name" value="Winged helix-like DNA-binding domain superfamily/Winged helix DNA-binding domain"/>
    <property type="match status" value="1"/>
</dbReference>
<dbReference type="SMART" id="SM00862">
    <property type="entry name" value="Trans_reg_C"/>
    <property type="match status" value="1"/>
</dbReference>
<dbReference type="PROSITE" id="PS51755">
    <property type="entry name" value="OMPR_PHOB"/>
    <property type="match status" value="1"/>
</dbReference>
<dbReference type="Proteomes" id="UP000830835">
    <property type="component" value="Unassembled WGS sequence"/>
</dbReference>
<keyword evidence="11" id="KW-1185">Reference proteome</keyword>
<comment type="caution">
    <text evidence="10">The sequence shown here is derived from an EMBL/GenBank/DDBJ whole genome shotgun (WGS) entry which is preliminary data.</text>
</comment>
<dbReference type="Pfam" id="PF00486">
    <property type="entry name" value="Trans_reg_C"/>
    <property type="match status" value="1"/>
</dbReference>
<evidence type="ECO:0000313" key="11">
    <source>
        <dbReference type="Proteomes" id="UP000830835"/>
    </source>
</evidence>
<dbReference type="PANTHER" id="PTHR48111:SF1">
    <property type="entry name" value="TWO-COMPONENT RESPONSE REGULATOR ORR33"/>
    <property type="match status" value="1"/>
</dbReference>
<dbReference type="SUPFAM" id="SSF52172">
    <property type="entry name" value="CheY-like"/>
    <property type="match status" value="1"/>
</dbReference>
<dbReference type="SMART" id="SM00448">
    <property type="entry name" value="REC"/>
    <property type="match status" value="1"/>
</dbReference>
<protein>
    <submittedName>
        <fullName evidence="10">Response regulator transcription factor</fullName>
    </submittedName>
</protein>
<dbReference type="RefSeq" id="WP_244348406.1">
    <property type="nucleotide sequence ID" value="NZ_JAFIRA010000001.1"/>
</dbReference>
<dbReference type="InterPro" id="IPR001867">
    <property type="entry name" value="OmpR/PhoB-type_DNA-bd"/>
</dbReference>
<feature type="modified residue" description="4-aspartylphosphate" evidence="6">
    <location>
        <position position="52"/>
    </location>
</feature>